<proteinExistence type="predicted"/>
<gene>
    <name evidence="1" type="ORF">CYLTODRAFT_350581</name>
</gene>
<keyword evidence="2" id="KW-1185">Reference proteome</keyword>
<dbReference type="Proteomes" id="UP000054007">
    <property type="component" value="Unassembled WGS sequence"/>
</dbReference>
<dbReference type="Gene3D" id="3.30.420.10">
    <property type="entry name" value="Ribonuclease H-like superfamily/Ribonuclease H"/>
    <property type="match status" value="1"/>
</dbReference>
<protein>
    <submittedName>
        <fullName evidence="1">Uncharacterized protein</fullName>
    </submittedName>
</protein>
<feature type="non-terminal residue" evidence="1">
    <location>
        <position position="107"/>
    </location>
</feature>
<dbReference type="STRING" id="1314674.A0A0D7BEF3"/>
<dbReference type="AlphaFoldDB" id="A0A0D7BEF3"/>
<organism evidence="1 2">
    <name type="scientific">Cylindrobasidium torrendii FP15055 ss-10</name>
    <dbReference type="NCBI Taxonomy" id="1314674"/>
    <lineage>
        <taxon>Eukaryota</taxon>
        <taxon>Fungi</taxon>
        <taxon>Dikarya</taxon>
        <taxon>Basidiomycota</taxon>
        <taxon>Agaricomycotina</taxon>
        <taxon>Agaricomycetes</taxon>
        <taxon>Agaricomycetidae</taxon>
        <taxon>Agaricales</taxon>
        <taxon>Marasmiineae</taxon>
        <taxon>Physalacriaceae</taxon>
        <taxon>Cylindrobasidium</taxon>
    </lineage>
</organism>
<name>A0A0D7BEF3_9AGAR</name>
<accession>A0A0D7BEF3</accession>
<evidence type="ECO:0000313" key="1">
    <source>
        <dbReference type="EMBL" id="KIY68858.1"/>
    </source>
</evidence>
<sequence>MIRSCISPDQTDWVQRIPGIEFAINSARSESTGFTPFFLNTGRTPRAMLWNASRDTRYAGVREFALQMKSAVMSAHDSILAARVKQTRDANRHRRDAPFVEGDLVYL</sequence>
<evidence type="ECO:0000313" key="2">
    <source>
        <dbReference type="Proteomes" id="UP000054007"/>
    </source>
</evidence>
<dbReference type="InterPro" id="IPR036397">
    <property type="entry name" value="RNaseH_sf"/>
</dbReference>
<dbReference type="OrthoDB" id="3227343at2759"/>
<reference evidence="1 2" key="1">
    <citation type="journal article" date="2015" name="Fungal Genet. Biol.">
        <title>Evolution of novel wood decay mechanisms in Agaricales revealed by the genome sequences of Fistulina hepatica and Cylindrobasidium torrendii.</title>
        <authorList>
            <person name="Floudas D."/>
            <person name="Held B.W."/>
            <person name="Riley R."/>
            <person name="Nagy L.G."/>
            <person name="Koehler G."/>
            <person name="Ransdell A.S."/>
            <person name="Younus H."/>
            <person name="Chow J."/>
            <person name="Chiniquy J."/>
            <person name="Lipzen A."/>
            <person name="Tritt A."/>
            <person name="Sun H."/>
            <person name="Haridas S."/>
            <person name="LaButti K."/>
            <person name="Ohm R.A."/>
            <person name="Kues U."/>
            <person name="Blanchette R.A."/>
            <person name="Grigoriev I.V."/>
            <person name="Minto R.E."/>
            <person name="Hibbett D.S."/>
        </authorList>
    </citation>
    <scope>NUCLEOTIDE SEQUENCE [LARGE SCALE GENOMIC DNA]</scope>
    <source>
        <strain evidence="1 2">FP15055 ss-10</strain>
    </source>
</reference>
<dbReference type="GO" id="GO:0003676">
    <property type="term" value="F:nucleic acid binding"/>
    <property type="evidence" value="ECO:0007669"/>
    <property type="project" value="InterPro"/>
</dbReference>
<dbReference type="EMBL" id="KN880494">
    <property type="protein sequence ID" value="KIY68858.1"/>
    <property type="molecule type" value="Genomic_DNA"/>
</dbReference>